<keyword evidence="2" id="KW-1185">Reference proteome</keyword>
<dbReference type="STRING" id="1688.BCUN_0525"/>
<organism evidence="1 2">
    <name type="scientific">Bifidobacterium cuniculi</name>
    <dbReference type="NCBI Taxonomy" id="1688"/>
    <lineage>
        <taxon>Bacteria</taxon>
        <taxon>Bacillati</taxon>
        <taxon>Actinomycetota</taxon>
        <taxon>Actinomycetes</taxon>
        <taxon>Bifidobacteriales</taxon>
        <taxon>Bifidobacteriaceae</taxon>
        <taxon>Bifidobacterium</taxon>
    </lineage>
</organism>
<sequence length="193" mass="22107">MEVLTLGPDATLAQVQQLVTEQRHAMGLDAMPVAMHADVVCADTGQAVQWLQDHANGMVLPAVLYHDEAMRPEPMDDAALDERLRGLRAKLRARDRAWWKTHKPANGMVECPQCRSMLNVEYCGVRGGWWNRCPVCHGDVRPEQVARQFDEWKHEYQRLRDLRNRQLQMPAYPVCWLVAVSMQEPATVRITPQ</sequence>
<evidence type="ECO:0000313" key="2">
    <source>
        <dbReference type="Proteomes" id="UP000029067"/>
    </source>
</evidence>
<proteinExistence type="predicted"/>
<reference evidence="1 2" key="1">
    <citation type="submission" date="2014-03" db="EMBL/GenBank/DDBJ databases">
        <title>Genomics of Bifidobacteria.</title>
        <authorList>
            <person name="Ventura M."/>
            <person name="Milani C."/>
            <person name="Lugli G.A."/>
        </authorList>
    </citation>
    <scope>NUCLEOTIDE SEQUENCE [LARGE SCALE GENOMIC DNA]</scope>
    <source>
        <strain evidence="1 2">LMG 10738</strain>
    </source>
</reference>
<dbReference type="RefSeq" id="WP_033518124.1">
    <property type="nucleotide sequence ID" value="NZ_JGYV01000001.1"/>
</dbReference>
<dbReference type="OrthoDB" id="332228at2"/>
<dbReference type="EMBL" id="JGYV01000001">
    <property type="protein sequence ID" value="KFI66025.1"/>
    <property type="molecule type" value="Genomic_DNA"/>
</dbReference>
<comment type="caution">
    <text evidence="1">The sequence shown here is derived from an EMBL/GenBank/DDBJ whole genome shotgun (WGS) entry which is preliminary data.</text>
</comment>
<gene>
    <name evidence="1" type="ORF">BCUN_0525</name>
</gene>
<name>A0A087B4S5_9BIFI</name>
<dbReference type="Proteomes" id="UP000029067">
    <property type="component" value="Unassembled WGS sequence"/>
</dbReference>
<accession>A0A087B4S5</accession>
<dbReference type="AlphaFoldDB" id="A0A087B4S5"/>
<protein>
    <submittedName>
        <fullName evidence="1">Uncharacterized protein</fullName>
    </submittedName>
</protein>
<evidence type="ECO:0000313" key="1">
    <source>
        <dbReference type="EMBL" id="KFI66025.1"/>
    </source>
</evidence>